<name>A0ABS0L827_9BACT</name>
<reference evidence="2 3" key="1">
    <citation type="submission" date="2020-11" db="EMBL/GenBank/DDBJ databases">
        <title>Hymenobacter sp.</title>
        <authorList>
            <person name="Kim M.K."/>
        </authorList>
    </citation>
    <scope>NUCLEOTIDE SEQUENCE [LARGE SCALE GENOMIC DNA]</scope>
    <source>
        <strain evidence="2 3">BT594</strain>
    </source>
</reference>
<sequence length="161" mass="17313">MKRIFYLSSLSALLITSACKTTKPAVGFNSGPRITGSTSAPQSYYDAAQQREPAQVSGVSTDADFGITQKKPVCVAGISSEKVANEHQYLNALRGPNGEKINYRRRGSCCGFETPNGIMGYGLLDVYELTWEGSPKPLLVYINMYDSGPLLAPVGLTLAKP</sequence>
<keyword evidence="3" id="KW-1185">Reference proteome</keyword>
<dbReference type="RefSeq" id="WP_196957253.1">
    <property type="nucleotide sequence ID" value="NZ_JADWYK010000022.1"/>
</dbReference>
<protein>
    <submittedName>
        <fullName evidence="2">2-dehydro-3-deoxyphosphooctonate aldolase</fullName>
    </submittedName>
</protein>
<comment type="caution">
    <text evidence="2">The sequence shown here is derived from an EMBL/GenBank/DDBJ whole genome shotgun (WGS) entry which is preliminary data.</text>
</comment>
<accession>A0ABS0L827</accession>
<proteinExistence type="predicted"/>
<gene>
    <name evidence="2" type="ORF">I5L79_21995</name>
</gene>
<evidence type="ECO:0000256" key="1">
    <source>
        <dbReference type="SAM" id="SignalP"/>
    </source>
</evidence>
<dbReference type="Proteomes" id="UP000601099">
    <property type="component" value="Unassembled WGS sequence"/>
</dbReference>
<evidence type="ECO:0000313" key="3">
    <source>
        <dbReference type="Proteomes" id="UP000601099"/>
    </source>
</evidence>
<feature type="chain" id="PRO_5046508743" evidence="1">
    <location>
        <begin position="21"/>
        <end position="161"/>
    </location>
</feature>
<keyword evidence="1" id="KW-0732">Signal</keyword>
<organism evidence="2 3">
    <name type="scientific">Hymenobacter guriensis</name>
    <dbReference type="NCBI Taxonomy" id="2793065"/>
    <lineage>
        <taxon>Bacteria</taxon>
        <taxon>Pseudomonadati</taxon>
        <taxon>Bacteroidota</taxon>
        <taxon>Cytophagia</taxon>
        <taxon>Cytophagales</taxon>
        <taxon>Hymenobacteraceae</taxon>
        <taxon>Hymenobacter</taxon>
    </lineage>
</organism>
<feature type="signal peptide" evidence="1">
    <location>
        <begin position="1"/>
        <end position="20"/>
    </location>
</feature>
<dbReference type="EMBL" id="JADWYK010000022">
    <property type="protein sequence ID" value="MBG8556234.1"/>
    <property type="molecule type" value="Genomic_DNA"/>
</dbReference>
<dbReference type="PROSITE" id="PS51257">
    <property type="entry name" value="PROKAR_LIPOPROTEIN"/>
    <property type="match status" value="1"/>
</dbReference>
<evidence type="ECO:0000313" key="2">
    <source>
        <dbReference type="EMBL" id="MBG8556234.1"/>
    </source>
</evidence>